<dbReference type="OrthoDB" id="1493507at2"/>
<gene>
    <name evidence="1" type="ORF">GA0116948_102181</name>
</gene>
<sequence>MKSFKEISKNQSGEEIAESLVFPGTSSLKDEHKAAFIKEFREHRRKVAAQYSEKTRLISKLLELKFKIEDYIESSNFNENLYFGYFLNEYISRLDKKKKDFAHEIEIDPTEISQIINKHRKPTDKLIFRLEIHSNRNFPALLWFKILEKERAFELNNNRHIIEEEGVHVKEKLEFSF</sequence>
<accession>A0A1C4AKP5</accession>
<dbReference type="Gene3D" id="1.10.260.40">
    <property type="entry name" value="lambda repressor-like DNA-binding domains"/>
    <property type="match status" value="1"/>
</dbReference>
<protein>
    <submittedName>
        <fullName evidence="1">Uncharacterized protein</fullName>
    </submittedName>
</protein>
<dbReference type="STRING" id="1335309.GA0116948_102181"/>
<dbReference type="RefSeq" id="WP_089709266.1">
    <property type="nucleotide sequence ID" value="NZ_FMAR01000002.1"/>
</dbReference>
<evidence type="ECO:0000313" key="2">
    <source>
        <dbReference type="Proteomes" id="UP000242818"/>
    </source>
</evidence>
<dbReference type="Proteomes" id="UP000242818">
    <property type="component" value="Unassembled WGS sequence"/>
</dbReference>
<dbReference type="GO" id="GO:0003677">
    <property type="term" value="F:DNA binding"/>
    <property type="evidence" value="ECO:0007669"/>
    <property type="project" value="InterPro"/>
</dbReference>
<organism evidence="1 2">
    <name type="scientific">Chitinophaga costaii</name>
    <dbReference type="NCBI Taxonomy" id="1335309"/>
    <lineage>
        <taxon>Bacteria</taxon>
        <taxon>Pseudomonadati</taxon>
        <taxon>Bacteroidota</taxon>
        <taxon>Chitinophagia</taxon>
        <taxon>Chitinophagales</taxon>
        <taxon>Chitinophagaceae</taxon>
        <taxon>Chitinophaga</taxon>
    </lineage>
</organism>
<dbReference type="InterPro" id="IPR010982">
    <property type="entry name" value="Lambda_DNA-bd_dom_sf"/>
</dbReference>
<dbReference type="EMBL" id="FMAR01000002">
    <property type="protein sequence ID" value="SCB95272.1"/>
    <property type="molecule type" value="Genomic_DNA"/>
</dbReference>
<name>A0A1C4AKP5_9BACT</name>
<evidence type="ECO:0000313" key="1">
    <source>
        <dbReference type="EMBL" id="SCB95272.1"/>
    </source>
</evidence>
<keyword evidence="2" id="KW-1185">Reference proteome</keyword>
<dbReference type="SUPFAM" id="SSF47413">
    <property type="entry name" value="lambda repressor-like DNA-binding domains"/>
    <property type="match status" value="1"/>
</dbReference>
<reference evidence="1 2" key="1">
    <citation type="submission" date="2016-08" db="EMBL/GenBank/DDBJ databases">
        <authorList>
            <person name="Seilhamer J.J."/>
        </authorList>
    </citation>
    <scope>NUCLEOTIDE SEQUENCE [LARGE SCALE GENOMIC DNA]</scope>
    <source>
        <strain evidence="1 2">A37T2</strain>
    </source>
</reference>
<dbReference type="AlphaFoldDB" id="A0A1C4AKP5"/>
<proteinExistence type="predicted"/>